<dbReference type="Proteomes" id="UP001244341">
    <property type="component" value="Chromosome 3b"/>
</dbReference>
<protein>
    <submittedName>
        <fullName evidence="2">Uncharacterized protein</fullName>
    </submittedName>
</protein>
<evidence type="ECO:0000313" key="2">
    <source>
        <dbReference type="EMBL" id="WIA11606.1"/>
    </source>
</evidence>
<keyword evidence="3" id="KW-1185">Reference proteome</keyword>
<accession>A0ABY8TR57</accession>
<feature type="region of interest" description="Disordered" evidence="1">
    <location>
        <begin position="195"/>
        <end position="223"/>
    </location>
</feature>
<proteinExistence type="predicted"/>
<evidence type="ECO:0000256" key="1">
    <source>
        <dbReference type="SAM" id="MobiDB-lite"/>
    </source>
</evidence>
<gene>
    <name evidence="2" type="ORF">OEZ85_011711</name>
</gene>
<feature type="compositionally biased region" description="Low complexity" evidence="1">
    <location>
        <begin position="130"/>
        <end position="161"/>
    </location>
</feature>
<dbReference type="EMBL" id="CP126210">
    <property type="protein sequence ID" value="WIA11606.1"/>
    <property type="molecule type" value="Genomic_DNA"/>
</dbReference>
<feature type="compositionally biased region" description="Gly residues" evidence="1">
    <location>
        <begin position="162"/>
        <end position="177"/>
    </location>
</feature>
<feature type="region of interest" description="Disordered" evidence="1">
    <location>
        <begin position="130"/>
        <end position="183"/>
    </location>
</feature>
<feature type="region of interest" description="Disordered" evidence="1">
    <location>
        <begin position="334"/>
        <end position="357"/>
    </location>
</feature>
<name>A0ABY8TR57_TETOB</name>
<evidence type="ECO:0000313" key="3">
    <source>
        <dbReference type="Proteomes" id="UP001244341"/>
    </source>
</evidence>
<reference evidence="2 3" key="1">
    <citation type="submission" date="2023-05" db="EMBL/GenBank/DDBJ databases">
        <title>A 100% complete, gapless, phased diploid assembly of the Scenedesmus obliquus UTEX 3031 genome.</title>
        <authorList>
            <person name="Biondi T.C."/>
            <person name="Hanschen E.R."/>
            <person name="Kwon T."/>
            <person name="Eng W."/>
            <person name="Kruse C.P.S."/>
            <person name="Koehler S.I."/>
            <person name="Kunde Y."/>
            <person name="Gleasner C.D."/>
            <person name="You Mak K.T."/>
            <person name="Polle J."/>
            <person name="Hovde B.T."/>
            <person name="Starkenburg S.R."/>
        </authorList>
    </citation>
    <scope>NUCLEOTIDE SEQUENCE [LARGE SCALE GENOMIC DNA]</scope>
    <source>
        <strain evidence="2 3">DOE0152z</strain>
    </source>
</reference>
<organism evidence="2 3">
    <name type="scientific">Tetradesmus obliquus</name>
    <name type="common">Green alga</name>
    <name type="synonym">Acutodesmus obliquus</name>
    <dbReference type="NCBI Taxonomy" id="3088"/>
    <lineage>
        <taxon>Eukaryota</taxon>
        <taxon>Viridiplantae</taxon>
        <taxon>Chlorophyta</taxon>
        <taxon>core chlorophytes</taxon>
        <taxon>Chlorophyceae</taxon>
        <taxon>CS clade</taxon>
        <taxon>Sphaeropleales</taxon>
        <taxon>Scenedesmaceae</taxon>
        <taxon>Tetradesmus</taxon>
    </lineage>
</organism>
<feature type="compositionally biased region" description="Low complexity" evidence="1">
    <location>
        <begin position="335"/>
        <end position="357"/>
    </location>
</feature>
<sequence>MGLYPTLLREEAASRAGELQDTRQALFAQLGACAPSGGAAGAGGAGDEDFQPDMSSAAEEALAAAWAAHQGSPEQLMQLAVDVCAQLGWAHVQPDKAVAELKQIIKQAKKRTAKSKGATPAAAAAAAAGALSQQPSLQQQLSGGLTSSRQSPEPSGAAAAAAGGGGGGDTSGGGTPGGMTPQRLGLAPIVLAAQAQSGGAGGSGSGSASQKQPAEKFSSLQAPSPRLQRCLDAAVAAGAPLEWLQERYPSLRGKHMHQMFRTLCVSGPAGCAIKDMVSRAAQHELNVAWEDSKGARAALKQSLAGNAMCAVAGTTEADPKVYALLCFPGVRKQPAKQPKAAPDAAAAAGGAGQAAAE</sequence>